<name>A0A3Q9JJ87_9GAMM</name>
<dbReference type="RefSeq" id="WP_127163594.1">
    <property type="nucleotide sequence ID" value="NZ_CP029822.1"/>
</dbReference>
<evidence type="ECO:0000313" key="7">
    <source>
        <dbReference type="EMBL" id="AZS50915.1"/>
    </source>
</evidence>
<dbReference type="PANTHER" id="PTHR43311:SF1">
    <property type="entry name" value="GLUTAMYL-Q TRNA(ASP) SYNTHETASE"/>
    <property type="match status" value="1"/>
</dbReference>
<dbReference type="GO" id="GO:0005524">
    <property type="term" value="F:ATP binding"/>
    <property type="evidence" value="ECO:0007669"/>
    <property type="project" value="UniProtKB-KW"/>
</dbReference>
<sequence>MSKPCVGYFSPVYDGGMHLRALAIALVSYLEIRSAKGKWLIGFSDNDFPLLKKQTEQWLSVLEAYGFDWDNDIFEKTIYPINDDAVVNQWLNQGLAYACHCSEDQLKETQVYSGSCRDALMSTQDATIRLRTPDLIYQFTDRLQGVFKQNISKEIGDFVIRDKHGVIDPDLAMVLAIVRCGATQIIRPVEQLSTVVKQLYMQELLGVVSPTYLHVPTILNNQDNSSSLAALLALSERERVKLLIHLLEQLGQPVSVEQQNLTPKQLLLYASDHWCVELITKGH</sequence>
<dbReference type="InterPro" id="IPR020058">
    <property type="entry name" value="Glu/Gln-tRNA-synth_Ib_cat-dom"/>
</dbReference>
<evidence type="ECO:0000256" key="3">
    <source>
        <dbReference type="ARBA" id="ARBA00022840"/>
    </source>
</evidence>
<accession>A0A3Q9JJ87</accession>
<evidence type="ECO:0000313" key="8">
    <source>
        <dbReference type="Proteomes" id="UP000273143"/>
    </source>
</evidence>
<keyword evidence="4 5" id="KW-0030">Aminoacyl-tRNA synthetase</keyword>
<dbReference type="Pfam" id="PF00749">
    <property type="entry name" value="tRNA-synt_1c"/>
    <property type="match status" value="1"/>
</dbReference>
<dbReference type="SUPFAM" id="SSF52374">
    <property type="entry name" value="Nucleotidylyl transferase"/>
    <property type="match status" value="1"/>
</dbReference>
<gene>
    <name evidence="7" type="ORF">DM558_09035</name>
</gene>
<dbReference type="InterPro" id="IPR014729">
    <property type="entry name" value="Rossmann-like_a/b/a_fold"/>
</dbReference>
<keyword evidence="1 5" id="KW-0436">Ligase</keyword>
<evidence type="ECO:0000256" key="4">
    <source>
        <dbReference type="ARBA" id="ARBA00023146"/>
    </source>
</evidence>
<dbReference type="GO" id="GO:0005829">
    <property type="term" value="C:cytosol"/>
    <property type="evidence" value="ECO:0007669"/>
    <property type="project" value="TreeGrafter"/>
</dbReference>
<evidence type="ECO:0000256" key="1">
    <source>
        <dbReference type="ARBA" id="ARBA00022598"/>
    </source>
</evidence>
<protein>
    <submittedName>
        <fullName evidence="7">tRNA glutamyl-Q(34) synthetase GluQRS</fullName>
    </submittedName>
</protein>
<organism evidence="7 8">
    <name type="scientific">Entomomonas moraniae</name>
    <dbReference type="NCBI Taxonomy" id="2213226"/>
    <lineage>
        <taxon>Bacteria</taxon>
        <taxon>Pseudomonadati</taxon>
        <taxon>Pseudomonadota</taxon>
        <taxon>Gammaproteobacteria</taxon>
        <taxon>Pseudomonadales</taxon>
        <taxon>Pseudomonadaceae</taxon>
        <taxon>Entomomonas</taxon>
    </lineage>
</organism>
<dbReference type="GO" id="GO:0004818">
    <property type="term" value="F:glutamate-tRNA ligase activity"/>
    <property type="evidence" value="ECO:0007669"/>
    <property type="project" value="TreeGrafter"/>
</dbReference>
<dbReference type="GO" id="GO:0006424">
    <property type="term" value="P:glutamyl-tRNA aminoacylation"/>
    <property type="evidence" value="ECO:0007669"/>
    <property type="project" value="TreeGrafter"/>
</dbReference>
<keyword evidence="2 5" id="KW-0547">Nucleotide-binding</keyword>
<evidence type="ECO:0000256" key="5">
    <source>
        <dbReference type="RuleBase" id="RU363037"/>
    </source>
</evidence>
<reference evidence="8" key="1">
    <citation type="submission" date="2018-06" db="EMBL/GenBank/DDBJ databases">
        <title>Complete genome of Pseudomonas insecticola strain QZS01.</title>
        <authorList>
            <person name="Wang J."/>
            <person name="Su Q."/>
        </authorList>
    </citation>
    <scope>NUCLEOTIDE SEQUENCE [LARGE SCALE GENOMIC DNA]</scope>
    <source>
        <strain evidence="8">QZS01</strain>
    </source>
</reference>
<dbReference type="PANTHER" id="PTHR43311">
    <property type="entry name" value="GLUTAMATE--TRNA LIGASE"/>
    <property type="match status" value="1"/>
</dbReference>
<keyword evidence="3 5" id="KW-0067">ATP-binding</keyword>
<feature type="domain" description="Glutamyl/glutaminyl-tRNA synthetase class Ib catalytic" evidence="6">
    <location>
        <begin position="9"/>
        <end position="225"/>
    </location>
</feature>
<comment type="similarity">
    <text evidence="5">Belongs to the class-I aminoacyl-tRNA synthetase family.</text>
</comment>
<dbReference type="EMBL" id="CP029822">
    <property type="protein sequence ID" value="AZS50915.1"/>
    <property type="molecule type" value="Genomic_DNA"/>
</dbReference>
<evidence type="ECO:0000256" key="2">
    <source>
        <dbReference type="ARBA" id="ARBA00022741"/>
    </source>
</evidence>
<dbReference type="KEGG" id="emo:DM558_09035"/>
<dbReference type="AlphaFoldDB" id="A0A3Q9JJ87"/>
<dbReference type="Gene3D" id="3.40.50.620">
    <property type="entry name" value="HUPs"/>
    <property type="match status" value="1"/>
</dbReference>
<keyword evidence="8" id="KW-1185">Reference proteome</keyword>
<keyword evidence="5" id="KW-0648">Protein biosynthesis</keyword>
<evidence type="ECO:0000259" key="6">
    <source>
        <dbReference type="Pfam" id="PF00749"/>
    </source>
</evidence>
<dbReference type="Gene3D" id="3.90.800.10">
    <property type="entry name" value="Glutamyl-tRNA Synthetase, Domain 3"/>
    <property type="match status" value="1"/>
</dbReference>
<dbReference type="Proteomes" id="UP000273143">
    <property type="component" value="Chromosome"/>
</dbReference>
<dbReference type="InterPro" id="IPR049940">
    <property type="entry name" value="GluQ/Sye"/>
</dbReference>
<proteinExistence type="inferred from homology"/>